<reference evidence="1" key="1">
    <citation type="submission" date="2022-08" db="EMBL/GenBank/DDBJ databases">
        <authorList>
            <person name="Deng Y."/>
            <person name="Han X.-F."/>
            <person name="Zhang Y.-Q."/>
        </authorList>
    </citation>
    <scope>NUCLEOTIDE SEQUENCE</scope>
    <source>
        <strain evidence="1">CPCC 203407</strain>
    </source>
</reference>
<gene>
    <name evidence="1" type="ORF">N1028_01780</name>
</gene>
<evidence type="ECO:0000313" key="2">
    <source>
        <dbReference type="Proteomes" id="UP001165587"/>
    </source>
</evidence>
<accession>A0AA41XDS4</accession>
<name>A0AA41XDS4_9MICO</name>
<comment type="caution">
    <text evidence="1">The sequence shown here is derived from an EMBL/GenBank/DDBJ whole genome shotgun (WGS) entry which is preliminary data.</text>
</comment>
<proteinExistence type="predicted"/>
<sequence length="174" mass="18324">MQRLATYLQADLHEHAAVTLDAGPNGTGTVTIEPHEPAAMTLTVTGGRDEILGIEFAGVAAVDCLGNRRTLQGRTMQPVDELSLLISAVATGGAELFASPVRGRLLCLGGPTTARSNRVRRMKLVGGWAPIAPELSPMSTILRAIDPATVPATTLILPAYRLPLPRQSRLDLAG</sequence>
<organism evidence="1 2">
    <name type="scientific">Herbiconiux oxytropis</name>
    <dbReference type="NCBI Taxonomy" id="2970915"/>
    <lineage>
        <taxon>Bacteria</taxon>
        <taxon>Bacillati</taxon>
        <taxon>Actinomycetota</taxon>
        <taxon>Actinomycetes</taxon>
        <taxon>Micrococcales</taxon>
        <taxon>Microbacteriaceae</taxon>
        <taxon>Herbiconiux</taxon>
    </lineage>
</organism>
<dbReference type="AlphaFoldDB" id="A0AA41XDS4"/>
<keyword evidence="2" id="KW-1185">Reference proteome</keyword>
<protein>
    <submittedName>
        <fullName evidence="1">Uncharacterized protein</fullName>
    </submittedName>
</protein>
<evidence type="ECO:0000313" key="1">
    <source>
        <dbReference type="EMBL" id="MCS5724618.1"/>
    </source>
</evidence>
<dbReference type="RefSeq" id="WP_259525044.1">
    <property type="nucleotide sequence ID" value="NZ_JANLCK010000001.1"/>
</dbReference>
<dbReference type="Proteomes" id="UP001165587">
    <property type="component" value="Unassembled WGS sequence"/>
</dbReference>
<dbReference type="EMBL" id="JANLCK010000001">
    <property type="protein sequence ID" value="MCS5724618.1"/>
    <property type="molecule type" value="Genomic_DNA"/>
</dbReference>